<gene>
    <name evidence="9" type="ORF">JMJ35_004378</name>
</gene>
<sequence>MALSVRSGSPSETSPLLQPSEEEPDRGASPSEPVLERNEELADGGAPNVLTEEPTTGQLIKIMASTYLGIVLAALDGTMVATLTASISASYNSLTLLAWLASSYFIANAVLQPLAGKLTDIYGRRAGLLLSHVFFCAGNLICGFANGESMVILGRVFAGLGSGGLNGIPLFIASDLVPLRRRGIWQGFNNIWFGLGSGIGGVYGGWMNDSLGWRWAFIVLVPLTIVSGILVGFFVRLPTKEFDKMETGEKWRRIDFPGAFVLVTAIVILLVGLNAGGNTVPWFHPLVLVTLPLSAALFLVFVYIEANYAVEPIIPVKLLLDRTVMAACLTNWFFTMAQISLTFYAPIYFQVQGMSAFDAGIRLIPTSIGAAGGSITCGIIMRAVGKYYVLNLVIQFLFLLPLGLTTRFNLDTPQWYPFVYFFFTGFAYAGMLTVTVTALIAAVDQKYHAVVTSGAFAFRGTGSTIGITICSLVFQNILIKRLWESFGGKDDAARIIGRLRDSLSEIKYLPHDWSGDAEDDYMAALSGVFVTIFGLAVLGTISSLFMKEHTLHKDLARRRS</sequence>
<dbReference type="Proteomes" id="UP001166286">
    <property type="component" value="Unassembled WGS sequence"/>
</dbReference>
<dbReference type="PANTHER" id="PTHR23501:SF191">
    <property type="entry name" value="VACUOLAR BASIC AMINO ACID TRANSPORTER 4"/>
    <property type="match status" value="1"/>
</dbReference>
<feature type="transmembrane region" description="Helical" evidence="7">
    <location>
        <begin position="359"/>
        <end position="380"/>
    </location>
</feature>
<keyword evidence="5 7" id="KW-0472">Membrane</keyword>
<dbReference type="Gene3D" id="1.20.1250.20">
    <property type="entry name" value="MFS general substrate transporter like domains"/>
    <property type="match status" value="1"/>
</dbReference>
<evidence type="ECO:0000256" key="6">
    <source>
        <dbReference type="SAM" id="MobiDB-lite"/>
    </source>
</evidence>
<feature type="transmembrane region" description="Helical" evidence="7">
    <location>
        <begin position="521"/>
        <end position="545"/>
    </location>
</feature>
<evidence type="ECO:0000256" key="1">
    <source>
        <dbReference type="ARBA" id="ARBA00004127"/>
    </source>
</evidence>
<organism evidence="9 10">
    <name type="scientific">Cladonia borealis</name>
    <dbReference type="NCBI Taxonomy" id="184061"/>
    <lineage>
        <taxon>Eukaryota</taxon>
        <taxon>Fungi</taxon>
        <taxon>Dikarya</taxon>
        <taxon>Ascomycota</taxon>
        <taxon>Pezizomycotina</taxon>
        <taxon>Lecanoromycetes</taxon>
        <taxon>OSLEUM clade</taxon>
        <taxon>Lecanoromycetidae</taxon>
        <taxon>Lecanorales</taxon>
        <taxon>Lecanorineae</taxon>
        <taxon>Cladoniaceae</taxon>
        <taxon>Cladonia</taxon>
    </lineage>
</organism>
<feature type="domain" description="Major facilitator superfamily (MFS) profile" evidence="8">
    <location>
        <begin position="62"/>
        <end position="551"/>
    </location>
</feature>
<feature type="transmembrane region" description="Helical" evidence="7">
    <location>
        <begin position="282"/>
        <end position="304"/>
    </location>
</feature>
<dbReference type="GO" id="GO:0000329">
    <property type="term" value="C:fungal-type vacuole membrane"/>
    <property type="evidence" value="ECO:0007669"/>
    <property type="project" value="TreeGrafter"/>
</dbReference>
<evidence type="ECO:0000259" key="8">
    <source>
        <dbReference type="PROSITE" id="PS50850"/>
    </source>
</evidence>
<feature type="transmembrane region" description="Helical" evidence="7">
    <location>
        <begin position="127"/>
        <end position="146"/>
    </location>
</feature>
<feature type="transmembrane region" description="Helical" evidence="7">
    <location>
        <begin position="96"/>
        <end position="115"/>
    </location>
</feature>
<feature type="transmembrane region" description="Helical" evidence="7">
    <location>
        <begin position="67"/>
        <end position="90"/>
    </location>
</feature>
<dbReference type="PANTHER" id="PTHR23501">
    <property type="entry name" value="MAJOR FACILITATOR SUPERFAMILY"/>
    <property type="match status" value="1"/>
</dbReference>
<comment type="caution">
    <text evidence="9">The sequence shown here is derived from an EMBL/GenBank/DDBJ whole genome shotgun (WGS) entry which is preliminary data.</text>
</comment>
<keyword evidence="3 7" id="KW-0812">Transmembrane</keyword>
<reference evidence="9" key="1">
    <citation type="submission" date="2023-03" db="EMBL/GenBank/DDBJ databases">
        <title>Complete genome of Cladonia borealis.</title>
        <authorList>
            <person name="Park H."/>
        </authorList>
    </citation>
    <scope>NUCLEOTIDE SEQUENCE</scope>
    <source>
        <strain evidence="9">ANT050790</strain>
    </source>
</reference>
<keyword evidence="10" id="KW-1185">Reference proteome</keyword>
<dbReference type="PROSITE" id="PS50850">
    <property type="entry name" value="MFS"/>
    <property type="match status" value="1"/>
</dbReference>
<dbReference type="InterPro" id="IPR011701">
    <property type="entry name" value="MFS"/>
</dbReference>
<dbReference type="SUPFAM" id="SSF103473">
    <property type="entry name" value="MFS general substrate transporter"/>
    <property type="match status" value="1"/>
</dbReference>
<evidence type="ECO:0000256" key="3">
    <source>
        <dbReference type="ARBA" id="ARBA00022692"/>
    </source>
</evidence>
<feature type="transmembrane region" description="Helical" evidence="7">
    <location>
        <begin position="212"/>
        <end position="235"/>
    </location>
</feature>
<name>A0AA39R1W7_9LECA</name>
<feature type="transmembrane region" description="Helical" evidence="7">
    <location>
        <begin position="387"/>
        <end position="406"/>
    </location>
</feature>
<proteinExistence type="predicted"/>
<comment type="subcellular location">
    <subcellularLocation>
        <location evidence="1">Endomembrane system</location>
        <topology evidence="1">Multi-pass membrane protein</topology>
    </subcellularLocation>
</comment>
<dbReference type="AlphaFoldDB" id="A0AA39R1W7"/>
<keyword evidence="4 7" id="KW-1133">Transmembrane helix</keyword>
<dbReference type="InterPro" id="IPR020846">
    <property type="entry name" value="MFS_dom"/>
</dbReference>
<feature type="transmembrane region" description="Helical" evidence="7">
    <location>
        <begin position="455"/>
        <end position="479"/>
    </location>
</feature>
<accession>A0AA39R1W7</accession>
<evidence type="ECO:0000313" key="9">
    <source>
        <dbReference type="EMBL" id="KAK0513392.1"/>
    </source>
</evidence>
<dbReference type="GO" id="GO:0015174">
    <property type="term" value="F:basic amino acid transmembrane transporter activity"/>
    <property type="evidence" value="ECO:0007669"/>
    <property type="project" value="TreeGrafter"/>
</dbReference>
<dbReference type="InterPro" id="IPR036259">
    <property type="entry name" value="MFS_trans_sf"/>
</dbReference>
<evidence type="ECO:0000256" key="7">
    <source>
        <dbReference type="SAM" id="Phobius"/>
    </source>
</evidence>
<evidence type="ECO:0000256" key="5">
    <source>
        <dbReference type="ARBA" id="ARBA00023136"/>
    </source>
</evidence>
<feature type="transmembrane region" description="Helical" evidence="7">
    <location>
        <begin position="324"/>
        <end position="347"/>
    </location>
</feature>
<protein>
    <recommendedName>
        <fullName evidence="8">Major facilitator superfamily (MFS) profile domain-containing protein</fullName>
    </recommendedName>
</protein>
<evidence type="ECO:0000313" key="10">
    <source>
        <dbReference type="Proteomes" id="UP001166286"/>
    </source>
</evidence>
<feature type="region of interest" description="Disordered" evidence="6">
    <location>
        <begin position="1"/>
        <end position="49"/>
    </location>
</feature>
<feature type="transmembrane region" description="Helical" evidence="7">
    <location>
        <begin position="184"/>
        <end position="206"/>
    </location>
</feature>
<feature type="compositionally biased region" description="Polar residues" evidence="6">
    <location>
        <begin position="1"/>
        <end position="17"/>
    </location>
</feature>
<feature type="transmembrane region" description="Helical" evidence="7">
    <location>
        <begin position="256"/>
        <end position="276"/>
    </location>
</feature>
<evidence type="ECO:0000256" key="4">
    <source>
        <dbReference type="ARBA" id="ARBA00022989"/>
    </source>
</evidence>
<dbReference type="Pfam" id="PF07690">
    <property type="entry name" value="MFS_1"/>
    <property type="match status" value="1"/>
</dbReference>
<dbReference type="GO" id="GO:0012505">
    <property type="term" value="C:endomembrane system"/>
    <property type="evidence" value="ECO:0007669"/>
    <property type="project" value="UniProtKB-SubCell"/>
</dbReference>
<feature type="transmembrane region" description="Helical" evidence="7">
    <location>
        <begin position="152"/>
        <end position="172"/>
    </location>
</feature>
<keyword evidence="2" id="KW-0813">Transport</keyword>
<evidence type="ECO:0000256" key="2">
    <source>
        <dbReference type="ARBA" id="ARBA00022448"/>
    </source>
</evidence>
<feature type="transmembrane region" description="Helical" evidence="7">
    <location>
        <begin position="418"/>
        <end position="443"/>
    </location>
</feature>
<dbReference type="EMBL" id="JAFEKC020000008">
    <property type="protein sequence ID" value="KAK0513392.1"/>
    <property type="molecule type" value="Genomic_DNA"/>
</dbReference>